<protein>
    <recommendedName>
        <fullName evidence="5">3-hydroxyisobutyrate dehydrogenase</fullName>
    </recommendedName>
</protein>
<dbReference type="InterPro" id="IPR013328">
    <property type="entry name" value="6PGD_dom2"/>
</dbReference>
<name>A0A8H6CNE6_9LECA</name>
<dbReference type="PANTHER" id="PTHR43060">
    <property type="entry name" value="3-HYDROXYISOBUTYRATE DEHYDROGENASE-LIKE 1, MITOCHONDRIAL-RELATED"/>
    <property type="match status" value="1"/>
</dbReference>
<sequence length="425" mass="45007">MSNPNPTIFFAGLGAMGYGMATHLLRSGFPVIGYDVYQPSMLKLVAEGGASANTPREAAEDVDLMLVMVANHLQANPLLFDPVAGAVAALKENATIIVCSTVAPAYINELERRLNELRRSDIRLIDAPVSGGAARAATGSLSVFSSGAHDALFAPHVQSILACLSDGRKLYHVPGGLGGGSKAKLIHQIFAGVNIAMASEAMGLAAAAGLDTKRVFEELRQGEGASWMFGNRVPFMLEPGLGRYSAVTIIAKDVGIIAGTAREETFPLPMVAVAEQLFLSAIGAGWGAEDDCVVVRLYLPGRPRLVTERVGKASEGSLDPTSTINVDDITDLMVGVHLAAMSEAMAFCETLGVDSALMYDIVSNAAGASNVFGKYFGRMRERGWGLKGLEGVRERLTSAVAKVGELRYPLYLSSAALQEFNRQLR</sequence>
<proteinExistence type="predicted"/>
<dbReference type="Gene3D" id="1.10.1040.10">
    <property type="entry name" value="N-(1-d-carboxylethyl)-l-norvaline Dehydrogenase, domain 2"/>
    <property type="match status" value="2"/>
</dbReference>
<dbReference type="EMBL" id="JACCJC010000090">
    <property type="protein sequence ID" value="KAF6226663.1"/>
    <property type="molecule type" value="Genomic_DNA"/>
</dbReference>
<feature type="domain" description="3-hydroxyisobutyrate dehydrogenase-like NAD-binding" evidence="2">
    <location>
        <begin position="331"/>
        <end position="384"/>
    </location>
</feature>
<dbReference type="SUPFAM" id="SSF51735">
    <property type="entry name" value="NAD(P)-binding Rossmann-fold domains"/>
    <property type="match status" value="1"/>
</dbReference>
<dbReference type="RefSeq" id="XP_037158814.1">
    <property type="nucleotide sequence ID" value="XM_037314278.1"/>
</dbReference>
<dbReference type="GeneID" id="59294043"/>
<dbReference type="InterPro" id="IPR036291">
    <property type="entry name" value="NAD(P)-bd_dom_sf"/>
</dbReference>
<dbReference type="AlphaFoldDB" id="A0A8H6CNE6"/>
<feature type="domain" description="6-phosphogluconate dehydrogenase NADP-binding" evidence="1">
    <location>
        <begin position="8"/>
        <end position="164"/>
    </location>
</feature>
<accession>A0A8H6CNE6</accession>
<dbReference type="InterPro" id="IPR029154">
    <property type="entry name" value="HIBADH-like_NADP-bd"/>
</dbReference>
<dbReference type="InterPro" id="IPR008927">
    <property type="entry name" value="6-PGluconate_DH-like_C_sf"/>
</dbReference>
<evidence type="ECO:0000259" key="1">
    <source>
        <dbReference type="Pfam" id="PF03446"/>
    </source>
</evidence>
<dbReference type="PANTHER" id="PTHR43060:SF17">
    <property type="entry name" value="L-THREONATE DEHYDROGENASE"/>
    <property type="match status" value="1"/>
</dbReference>
<keyword evidence="4" id="KW-1185">Reference proteome</keyword>
<comment type="caution">
    <text evidence="3">The sequence shown here is derived from an EMBL/GenBank/DDBJ whole genome shotgun (WGS) entry which is preliminary data.</text>
</comment>
<dbReference type="Pfam" id="PF03446">
    <property type="entry name" value="NAD_binding_2"/>
    <property type="match status" value="1"/>
</dbReference>
<reference evidence="3 4" key="1">
    <citation type="journal article" date="2020" name="Genomics">
        <title>Complete, high-quality genomes from long-read metagenomic sequencing of two wolf lichen thalli reveals enigmatic genome architecture.</title>
        <authorList>
            <person name="McKenzie S.K."/>
            <person name="Walston R.F."/>
            <person name="Allen J.L."/>
        </authorList>
    </citation>
    <scope>NUCLEOTIDE SEQUENCE [LARGE SCALE GENOMIC DNA]</scope>
    <source>
        <strain evidence="3">WasteWater2</strain>
    </source>
</reference>
<organism evidence="3 4">
    <name type="scientific">Letharia columbiana</name>
    <dbReference type="NCBI Taxonomy" id="112416"/>
    <lineage>
        <taxon>Eukaryota</taxon>
        <taxon>Fungi</taxon>
        <taxon>Dikarya</taxon>
        <taxon>Ascomycota</taxon>
        <taxon>Pezizomycotina</taxon>
        <taxon>Lecanoromycetes</taxon>
        <taxon>OSLEUM clade</taxon>
        <taxon>Lecanoromycetidae</taxon>
        <taxon>Lecanorales</taxon>
        <taxon>Lecanorineae</taxon>
        <taxon>Parmeliaceae</taxon>
        <taxon>Letharia</taxon>
    </lineage>
</organism>
<dbReference type="Proteomes" id="UP000578531">
    <property type="component" value="Unassembled WGS sequence"/>
</dbReference>
<dbReference type="Gene3D" id="3.40.50.720">
    <property type="entry name" value="NAD(P)-binding Rossmann-like Domain"/>
    <property type="match status" value="1"/>
</dbReference>
<evidence type="ECO:0000259" key="2">
    <source>
        <dbReference type="Pfam" id="PF14833"/>
    </source>
</evidence>
<dbReference type="GO" id="GO:0051287">
    <property type="term" value="F:NAD binding"/>
    <property type="evidence" value="ECO:0007669"/>
    <property type="project" value="InterPro"/>
</dbReference>
<feature type="domain" description="3-hydroxyisobutyrate dehydrogenase-like NAD-binding" evidence="2">
    <location>
        <begin position="178"/>
        <end position="298"/>
    </location>
</feature>
<evidence type="ECO:0000313" key="4">
    <source>
        <dbReference type="Proteomes" id="UP000578531"/>
    </source>
</evidence>
<dbReference type="GO" id="GO:0050661">
    <property type="term" value="F:NADP binding"/>
    <property type="evidence" value="ECO:0007669"/>
    <property type="project" value="InterPro"/>
</dbReference>
<dbReference type="InterPro" id="IPR006115">
    <property type="entry name" value="6PGDH_NADP-bd"/>
</dbReference>
<evidence type="ECO:0008006" key="5">
    <source>
        <dbReference type="Google" id="ProtNLM"/>
    </source>
</evidence>
<dbReference type="OrthoDB" id="48988at2759"/>
<dbReference type="Pfam" id="PF14833">
    <property type="entry name" value="NAD_binding_11"/>
    <property type="match status" value="2"/>
</dbReference>
<dbReference type="SUPFAM" id="SSF48179">
    <property type="entry name" value="6-phosphogluconate dehydrogenase C-terminal domain-like"/>
    <property type="match status" value="2"/>
</dbReference>
<gene>
    <name evidence="3" type="ORF">HO173_012409</name>
</gene>
<evidence type="ECO:0000313" key="3">
    <source>
        <dbReference type="EMBL" id="KAF6226663.1"/>
    </source>
</evidence>